<dbReference type="AlphaFoldDB" id="A0A8H5GH68"/>
<keyword evidence="2" id="KW-1185">Reference proteome</keyword>
<evidence type="ECO:0000313" key="2">
    <source>
        <dbReference type="Proteomes" id="UP000559256"/>
    </source>
</evidence>
<comment type="caution">
    <text evidence="1">The sequence shown here is derived from an EMBL/GenBank/DDBJ whole genome shotgun (WGS) entry which is preliminary data.</text>
</comment>
<evidence type="ECO:0000313" key="1">
    <source>
        <dbReference type="EMBL" id="KAF5364922.1"/>
    </source>
</evidence>
<gene>
    <name evidence="1" type="ORF">D9758_008167</name>
</gene>
<protein>
    <submittedName>
        <fullName evidence="1">Uncharacterized protein</fullName>
    </submittedName>
</protein>
<accession>A0A8H5GH68</accession>
<organism evidence="1 2">
    <name type="scientific">Tetrapyrgos nigripes</name>
    <dbReference type="NCBI Taxonomy" id="182062"/>
    <lineage>
        <taxon>Eukaryota</taxon>
        <taxon>Fungi</taxon>
        <taxon>Dikarya</taxon>
        <taxon>Basidiomycota</taxon>
        <taxon>Agaricomycotina</taxon>
        <taxon>Agaricomycetes</taxon>
        <taxon>Agaricomycetidae</taxon>
        <taxon>Agaricales</taxon>
        <taxon>Marasmiineae</taxon>
        <taxon>Marasmiaceae</taxon>
        <taxon>Tetrapyrgos</taxon>
    </lineage>
</organism>
<name>A0A8H5GH68_9AGAR</name>
<dbReference type="EMBL" id="JAACJM010000030">
    <property type="protein sequence ID" value="KAF5364922.1"/>
    <property type="molecule type" value="Genomic_DNA"/>
</dbReference>
<sequence>MSEPGGAEKVNLNKIMRQNGYKRISSNGAPTYTTAVFGEGW</sequence>
<dbReference type="Proteomes" id="UP000559256">
    <property type="component" value="Unassembled WGS sequence"/>
</dbReference>
<proteinExistence type="predicted"/>
<reference evidence="1 2" key="1">
    <citation type="journal article" date="2020" name="ISME J.">
        <title>Uncovering the hidden diversity of litter-decomposition mechanisms in mushroom-forming fungi.</title>
        <authorList>
            <person name="Floudas D."/>
            <person name="Bentzer J."/>
            <person name="Ahren D."/>
            <person name="Johansson T."/>
            <person name="Persson P."/>
            <person name="Tunlid A."/>
        </authorList>
    </citation>
    <scope>NUCLEOTIDE SEQUENCE [LARGE SCALE GENOMIC DNA]</scope>
    <source>
        <strain evidence="1 2">CBS 291.85</strain>
    </source>
</reference>